<evidence type="ECO:0000313" key="2">
    <source>
        <dbReference type="EMBL" id="WAX55684.1"/>
    </source>
</evidence>
<accession>A0ABY7JTK8</accession>
<feature type="domain" description="ATPase BadF/BadG/BcrA/BcrD type" evidence="1">
    <location>
        <begin position="6"/>
        <end position="240"/>
    </location>
</feature>
<proteinExistence type="predicted"/>
<dbReference type="EMBL" id="CP097463">
    <property type="protein sequence ID" value="WAX55684.1"/>
    <property type="molecule type" value="Genomic_DNA"/>
</dbReference>
<dbReference type="RefSeq" id="WP_269442204.1">
    <property type="nucleotide sequence ID" value="NZ_CP097463.1"/>
</dbReference>
<evidence type="ECO:0000259" key="1">
    <source>
        <dbReference type="Pfam" id="PF01869"/>
    </source>
</evidence>
<organism evidence="2 3">
    <name type="scientific">Jatrophihabitans cynanchi</name>
    <dbReference type="NCBI Taxonomy" id="2944128"/>
    <lineage>
        <taxon>Bacteria</taxon>
        <taxon>Bacillati</taxon>
        <taxon>Actinomycetota</taxon>
        <taxon>Actinomycetes</taxon>
        <taxon>Jatrophihabitantales</taxon>
        <taxon>Jatrophihabitantaceae</taxon>
        <taxon>Jatrophihabitans</taxon>
    </lineage>
</organism>
<gene>
    <name evidence="2" type="ORF">M6B22_14185</name>
</gene>
<dbReference type="InterPro" id="IPR052519">
    <property type="entry name" value="Euk-type_GlcNAc_Kinase"/>
</dbReference>
<reference evidence="2" key="1">
    <citation type="submission" date="2022-05" db="EMBL/GenBank/DDBJ databases">
        <title>Jatrophihabitans sp. SB3-54 whole genome sequence.</title>
        <authorList>
            <person name="Suh M.K."/>
            <person name="Eom M.K."/>
            <person name="Kim J.S."/>
            <person name="Kim H.S."/>
            <person name="Do H.E."/>
            <person name="Shin Y.K."/>
            <person name="Lee J.-S."/>
        </authorList>
    </citation>
    <scope>NUCLEOTIDE SEQUENCE</scope>
    <source>
        <strain evidence="2">SB3-54</strain>
    </source>
</reference>
<dbReference type="Proteomes" id="UP001164693">
    <property type="component" value="Chromosome"/>
</dbReference>
<name>A0ABY7JTK8_9ACTN</name>
<dbReference type="Gene3D" id="3.30.420.40">
    <property type="match status" value="2"/>
</dbReference>
<dbReference type="PANTHER" id="PTHR43190:SF3">
    <property type="entry name" value="N-ACETYL-D-GLUCOSAMINE KINASE"/>
    <property type="match status" value="1"/>
</dbReference>
<evidence type="ECO:0000313" key="3">
    <source>
        <dbReference type="Proteomes" id="UP001164693"/>
    </source>
</evidence>
<dbReference type="SUPFAM" id="SSF53067">
    <property type="entry name" value="Actin-like ATPase domain"/>
    <property type="match status" value="2"/>
</dbReference>
<dbReference type="InterPro" id="IPR002731">
    <property type="entry name" value="ATPase_BadF"/>
</dbReference>
<dbReference type="PANTHER" id="PTHR43190">
    <property type="entry name" value="N-ACETYL-D-GLUCOSAMINE KINASE"/>
    <property type="match status" value="1"/>
</dbReference>
<sequence>MTELVVGIDAGVTSTRALIATLDGAVVGRGAAPGANSGFPQGRFAAVLASALGGLDPARVCGGVLGSCAAVEPAVVRSAADMAWWSAGFGGRPEVVTDLETAFASGTPQPDGLLLQAGAGAAAAALRHRRIARRCDGYGWPLGDQGSAAWLGLRGARAALDAWDGRGPATRLCAHLAEQVGARPDEDLAQVLVTRLHAADPAQLGSLAPLVTRAAEAGDRVAAGLVEAAADRLVAGLYAVTSGDSSGDPSGDSSGQSPRALYGELVLAGTLLAGGPVRSAVLQRLAGFALQVRSAGSGAAGAAALALAARGVLDPDVHARLIGAVS</sequence>
<keyword evidence="3" id="KW-1185">Reference proteome</keyword>
<dbReference type="InterPro" id="IPR043129">
    <property type="entry name" value="ATPase_NBD"/>
</dbReference>
<protein>
    <recommendedName>
        <fullName evidence="1">ATPase BadF/BadG/BcrA/BcrD type domain-containing protein</fullName>
    </recommendedName>
</protein>
<dbReference type="Pfam" id="PF01869">
    <property type="entry name" value="BcrAD_BadFG"/>
    <property type="match status" value="1"/>
</dbReference>